<proteinExistence type="predicted"/>
<evidence type="ECO:0000256" key="1">
    <source>
        <dbReference type="ARBA" id="ARBA00022468"/>
    </source>
</evidence>
<dbReference type="GO" id="GO:0007165">
    <property type="term" value="P:signal transduction"/>
    <property type="evidence" value="ECO:0007669"/>
    <property type="project" value="InterPro"/>
</dbReference>
<dbReference type="RefSeq" id="XP_024946642.1">
    <property type="nucleotide sequence ID" value="XM_025090874.1"/>
</dbReference>
<evidence type="ECO:0000313" key="12">
    <source>
        <dbReference type="RefSeq" id="XP_024946641.1"/>
    </source>
</evidence>
<keyword evidence="3" id="KW-0677">Repeat</keyword>
<dbReference type="GO" id="GO:0005829">
    <property type="term" value="C:cytosol"/>
    <property type="evidence" value="ECO:0007669"/>
    <property type="project" value="TreeGrafter"/>
</dbReference>
<dbReference type="InterPro" id="IPR032675">
    <property type="entry name" value="LRR_dom_sf"/>
</dbReference>
<dbReference type="AlphaFoldDB" id="A0AAJ7CD18"/>
<dbReference type="Pfam" id="PF13516">
    <property type="entry name" value="LRR_6"/>
    <property type="match status" value="4"/>
</dbReference>
<dbReference type="GO" id="GO:0031267">
    <property type="term" value="F:small GTPase binding"/>
    <property type="evidence" value="ECO:0007669"/>
    <property type="project" value="TreeGrafter"/>
</dbReference>
<evidence type="ECO:0000313" key="13">
    <source>
        <dbReference type="RefSeq" id="XP_024946642.1"/>
    </source>
</evidence>
<dbReference type="Gene3D" id="1.25.40.200">
    <property type="entry name" value="Ran-GTPase activating protein 1, C-terminal domain"/>
    <property type="match status" value="1"/>
</dbReference>
<dbReference type="GO" id="GO:0006913">
    <property type="term" value="P:nucleocytoplasmic transport"/>
    <property type="evidence" value="ECO:0007669"/>
    <property type="project" value="TreeGrafter"/>
</dbReference>
<dbReference type="SUPFAM" id="SSF52047">
    <property type="entry name" value="RNI-like"/>
    <property type="match status" value="1"/>
</dbReference>
<evidence type="ECO:0000256" key="2">
    <source>
        <dbReference type="ARBA" id="ARBA00022614"/>
    </source>
</evidence>
<dbReference type="CDD" id="cd00116">
    <property type="entry name" value="LRR_RI"/>
    <property type="match status" value="1"/>
</dbReference>
<evidence type="ECO:0000313" key="8">
    <source>
        <dbReference type="RefSeq" id="XP_015607515.1"/>
    </source>
</evidence>
<evidence type="ECO:0000256" key="4">
    <source>
        <dbReference type="SAM" id="MobiDB-lite"/>
    </source>
</evidence>
<dbReference type="GeneID" id="107273630"/>
<dbReference type="GO" id="GO:0005634">
    <property type="term" value="C:nucleus"/>
    <property type="evidence" value="ECO:0007669"/>
    <property type="project" value="TreeGrafter"/>
</dbReference>
<feature type="domain" description="Ran-GTPase activating protein 1 C-terminal" evidence="5">
    <location>
        <begin position="414"/>
        <end position="606"/>
    </location>
</feature>
<keyword evidence="2" id="KW-0433">Leucine-rich repeat</keyword>
<dbReference type="InterPro" id="IPR027038">
    <property type="entry name" value="RanGap"/>
</dbReference>
<dbReference type="RefSeq" id="XP_015607515.1">
    <property type="nucleotide sequence ID" value="XM_015752029.2"/>
</dbReference>
<organism evidence="6 11">
    <name type="scientific">Cephus cinctus</name>
    <name type="common">Wheat stem sawfly</name>
    <dbReference type="NCBI Taxonomy" id="211228"/>
    <lineage>
        <taxon>Eukaryota</taxon>
        <taxon>Metazoa</taxon>
        <taxon>Ecdysozoa</taxon>
        <taxon>Arthropoda</taxon>
        <taxon>Hexapoda</taxon>
        <taxon>Insecta</taxon>
        <taxon>Pterygota</taxon>
        <taxon>Neoptera</taxon>
        <taxon>Endopterygota</taxon>
        <taxon>Hymenoptera</taxon>
        <taxon>Cephoidea</taxon>
        <taxon>Cephidae</taxon>
        <taxon>Cephus</taxon>
    </lineage>
</organism>
<name>A0AAJ7CD18_CEPCN</name>
<dbReference type="InterPro" id="IPR009109">
    <property type="entry name" value="Ran_GTPase_activating_1_C"/>
</dbReference>
<dbReference type="SUPFAM" id="SSF69099">
    <property type="entry name" value="Ran-GTPase activating protein 1 (RanGAP1), C-terminal domain"/>
    <property type="match status" value="1"/>
</dbReference>
<evidence type="ECO:0000313" key="10">
    <source>
        <dbReference type="RefSeq" id="XP_015607534.1"/>
    </source>
</evidence>
<feature type="compositionally biased region" description="Basic and acidic residues" evidence="4">
    <location>
        <begin position="420"/>
        <end position="431"/>
    </location>
</feature>
<keyword evidence="1" id="KW-0343">GTPase activation</keyword>
<dbReference type="RefSeq" id="XP_015607525.1">
    <property type="nucleotide sequence ID" value="XM_015752039.2"/>
</dbReference>
<dbReference type="KEGG" id="ccin:107273630"/>
<protein>
    <submittedName>
        <fullName evidence="7 8">Ran GTPase-activating protein 1</fullName>
    </submittedName>
</protein>
<gene>
    <name evidence="7 8 9 10 11 12 13" type="primary">LOC107273630</name>
</gene>
<dbReference type="InterPro" id="IPR001611">
    <property type="entry name" value="Leu-rich_rpt"/>
</dbReference>
<dbReference type="RefSeq" id="XP_024946641.1">
    <property type="nucleotide sequence ID" value="XM_025090873.1"/>
</dbReference>
<dbReference type="RefSeq" id="XP_015607544.1">
    <property type="nucleotide sequence ID" value="XM_015752058.2"/>
</dbReference>
<evidence type="ECO:0000256" key="3">
    <source>
        <dbReference type="ARBA" id="ARBA00022737"/>
    </source>
</evidence>
<evidence type="ECO:0000313" key="6">
    <source>
        <dbReference type="Proteomes" id="UP000694920"/>
    </source>
</evidence>
<dbReference type="GO" id="GO:0005096">
    <property type="term" value="F:GTPase activator activity"/>
    <property type="evidence" value="ECO:0007669"/>
    <property type="project" value="UniProtKB-KW"/>
</dbReference>
<dbReference type="PANTHER" id="PTHR24113">
    <property type="entry name" value="RAN GTPASE-ACTIVATING PROTEIN 1"/>
    <property type="match status" value="1"/>
</dbReference>
<dbReference type="RefSeq" id="XP_015607508.1">
    <property type="nucleotide sequence ID" value="XM_015752022.2"/>
</dbReference>
<evidence type="ECO:0000313" key="11">
    <source>
        <dbReference type="RefSeq" id="XP_015607544.1"/>
    </source>
</evidence>
<evidence type="ECO:0000313" key="7">
    <source>
        <dbReference type="RefSeq" id="XP_015607508.1"/>
    </source>
</evidence>
<reference evidence="7 8" key="1">
    <citation type="submission" date="2025-04" db="UniProtKB">
        <authorList>
            <consortium name="RefSeq"/>
        </authorList>
    </citation>
    <scope>IDENTIFICATION</scope>
</reference>
<dbReference type="RefSeq" id="XP_015607534.1">
    <property type="nucleotide sequence ID" value="XM_015752048.2"/>
</dbReference>
<feature type="compositionally biased region" description="Acidic residues" evidence="4">
    <location>
        <begin position="400"/>
        <end position="419"/>
    </location>
</feature>
<evidence type="ECO:0000313" key="9">
    <source>
        <dbReference type="RefSeq" id="XP_015607525.1"/>
    </source>
</evidence>
<dbReference type="PANTHER" id="PTHR24113:SF12">
    <property type="entry name" value="RAN GTPASE-ACTIVATING PROTEIN 1"/>
    <property type="match status" value="1"/>
</dbReference>
<dbReference type="Proteomes" id="UP000694920">
    <property type="component" value="Unplaced"/>
</dbReference>
<sequence length="615" mass="67371">MTSFNLSEIVERLREASETQGTGVSFAGRSLKLDNEQDAEEVVQAIKNCECLEYLDLEGNTLGPEAAKAVSKALETHGTHLKRALWKDMFTGRMKTEIPLALEYLGAGLCAAVTALVELDLSDNAFGPIGVQGLAAFLSSRTCYTLKELRLNNNGLGISGGKILAKALLDCHLNSTREGANPLALKVFVAGRNRLENEGATALASVFKTIKTLEEVVMPQNGIYHQGVAALASGLSVNTGLRILNLNDNIVGPKGAQALANVLPSFVNLERLNLGDCLLKTKGALVVVEALGSESSHPNLTELNLTFNEIGTRAASPIANAMADKMQLTSLQLDGNAFGSKGRATLRDNLTISERIDSLGSLNEDESEDEDEPEDGDEDDDGDDEEAEKENESDGNVYYEENEDENENYNNDEENESDAEENKNKNDDFNNRKPKRITVQEFLKSPTGENLLLLQGDKAGVLIDHTKNLFNGDSSRGDRYVEDLCKIIMKVSTLCDSGYVDVRVEAEGVTEILYAELFTYAIKNNKVSTLNNALLVNLGLIKSEDKTARKLDWNLEGCFKALEKISERDYFLTKTKDTLKIFLEKPMKTSKAKMMDPFQDAKASLKTVLDRLQTT</sequence>
<dbReference type="SMART" id="SM00368">
    <property type="entry name" value="LRR_RI"/>
    <property type="match status" value="7"/>
</dbReference>
<dbReference type="GO" id="GO:0048471">
    <property type="term" value="C:perinuclear region of cytoplasm"/>
    <property type="evidence" value="ECO:0007669"/>
    <property type="project" value="TreeGrafter"/>
</dbReference>
<keyword evidence="6" id="KW-1185">Reference proteome</keyword>
<dbReference type="Pfam" id="PF07834">
    <property type="entry name" value="RanGAP1_C"/>
    <property type="match status" value="1"/>
</dbReference>
<dbReference type="CTD" id="35223"/>
<dbReference type="Gene3D" id="3.80.10.10">
    <property type="entry name" value="Ribonuclease Inhibitor"/>
    <property type="match status" value="1"/>
</dbReference>
<feature type="region of interest" description="Disordered" evidence="4">
    <location>
        <begin position="356"/>
        <end position="432"/>
    </location>
</feature>
<feature type="compositionally biased region" description="Acidic residues" evidence="4">
    <location>
        <begin position="363"/>
        <end position="393"/>
    </location>
</feature>
<accession>A0AAJ7CD18</accession>
<dbReference type="InterPro" id="IPR036720">
    <property type="entry name" value="RanGAP1_C_sf"/>
</dbReference>
<evidence type="ECO:0000259" key="5">
    <source>
        <dbReference type="Pfam" id="PF07834"/>
    </source>
</evidence>